<reference evidence="2" key="1">
    <citation type="submission" date="2023-06" db="EMBL/GenBank/DDBJ databases">
        <title>Conoideocrella luteorostrata (Hypocreales: Clavicipitaceae), a potential biocontrol fungus for elongate hemlock scale in United States Christmas tree production areas.</title>
        <authorList>
            <person name="Barrett H."/>
            <person name="Lovett B."/>
            <person name="Macias A.M."/>
            <person name="Stajich J.E."/>
            <person name="Kasson M.T."/>
        </authorList>
    </citation>
    <scope>NUCLEOTIDE SEQUENCE</scope>
    <source>
        <strain evidence="2">ARSEF 14590</strain>
    </source>
</reference>
<gene>
    <name evidence="2" type="ORF">QQS21_011505</name>
</gene>
<feature type="transmembrane region" description="Helical" evidence="1">
    <location>
        <begin position="202"/>
        <end position="220"/>
    </location>
</feature>
<name>A0AAJ0CDA1_9HYPO</name>
<keyword evidence="3" id="KW-1185">Reference proteome</keyword>
<sequence>MTTITVRSVRAMIYTIIYLCTLARVAVANVEKLLFIGPAPSQILNNNPTLSSLSIHHTLTPDEPSIRTNLDRIFPSRQSLAPGESSWVLLTNLTENRRYELRICWSALEPTSFHMESYILEKVLQNAQLLKSINTYSASRRSDQARPMSVSEISNSSSALLVEVRATADYFTDVKELMSNPRPVLVDLILDPFLLNVLPQSLLPTAGYLILLCITTWFMAQWIATGLRSVAGPVEAQAKKRN</sequence>
<evidence type="ECO:0000256" key="1">
    <source>
        <dbReference type="SAM" id="Phobius"/>
    </source>
</evidence>
<dbReference type="EMBL" id="JASWJB010000394">
    <property type="protein sequence ID" value="KAK2590800.1"/>
    <property type="molecule type" value="Genomic_DNA"/>
</dbReference>
<proteinExistence type="predicted"/>
<organism evidence="2 3">
    <name type="scientific">Conoideocrella luteorostrata</name>
    <dbReference type="NCBI Taxonomy" id="1105319"/>
    <lineage>
        <taxon>Eukaryota</taxon>
        <taxon>Fungi</taxon>
        <taxon>Dikarya</taxon>
        <taxon>Ascomycota</taxon>
        <taxon>Pezizomycotina</taxon>
        <taxon>Sordariomycetes</taxon>
        <taxon>Hypocreomycetidae</taxon>
        <taxon>Hypocreales</taxon>
        <taxon>Clavicipitaceae</taxon>
        <taxon>Conoideocrella</taxon>
    </lineage>
</organism>
<dbReference type="PANTHER" id="PTHR28022:SF1">
    <property type="entry name" value="GPI MANNOSYLTRANSFERASE 2 SUBUNIT PGA1"/>
    <property type="match status" value="1"/>
</dbReference>
<keyword evidence="1" id="KW-0472">Membrane</keyword>
<dbReference type="GO" id="GO:0031501">
    <property type="term" value="C:mannosyltransferase complex"/>
    <property type="evidence" value="ECO:0007669"/>
    <property type="project" value="TreeGrafter"/>
</dbReference>
<evidence type="ECO:0000313" key="2">
    <source>
        <dbReference type="EMBL" id="KAK2590800.1"/>
    </source>
</evidence>
<evidence type="ECO:0000313" key="3">
    <source>
        <dbReference type="Proteomes" id="UP001251528"/>
    </source>
</evidence>
<dbReference type="GO" id="GO:0006506">
    <property type="term" value="P:GPI anchor biosynthetic process"/>
    <property type="evidence" value="ECO:0007669"/>
    <property type="project" value="TreeGrafter"/>
</dbReference>
<protein>
    <submittedName>
        <fullName evidence="2">Uncharacterized protein</fullName>
    </submittedName>
</protein>
<dbReference type="AlphaFoldDB" id="A0AAJ0CDA1"/>
<dbReference type="PANTHER" id="PTHR28022">
    <property type="entry name" value="GPI MANNOSYLTRANSFERASE 2 SUBUNIT PGA1"/>
    <property type="match status" value="1"/>
</dbReference>
<comment type="caution">
    <text evidence="2">The sequence shown here is derived from an EMBL/GenBank/DDBJ whole genome shotgun (WGS) entry which is preliminary data.</text>
</comment>
<dbReference type="InterPro" id="IPR019433">
    <property type="entry name" value="GPI_ManTrfase_II_coact_Pga1"/>
</dbReference>
<dbReference type="GO" id="GO:0000030">
    <property type="term" value="F:mannosyltransferase activity"/>
    <property type="evidence" value="ECO:0007669"/>
    <property type="project" value="TreeGrafter"/>
</dbReference>
<dbReference type="GO" id="GO:0005789">
    <property type="term" value="C:endoplasmic reticulum membrane"/>
    <property type="evidence" value="ECO:0007669"/>
    <property type="project" value="TreeGrafter"/>
</dbReference>
<accession>A0AAJ0CDA1</accession>
<dbReference type="Pfam" id="PF10333">
    <property type="entry name" value="Pga1"/>
    <property type="match status" value="1"/>
</dbReference>
<dbReference type="Proteomes" id="UP001251528">
    <property type="component" value="Unassembled WGS sequence"/>
</dbReference>
<keyword evidence="1" id="KW-0812">Transmembrane</keyword>
<keyword evidence="1" id="KW-1133">Transmembrane helix</keyword>